<dbReference type="AlphaFoldDB" id="A0A2N7TNQ3"/>
<protein>
    <recommendedName>
        <fullName evidence="8">Ribonuclease T</fullName>
        <ecNumber evidence="8">3.1.13.-</ecNumber>
    </recommendedName>
    <alternativeName>
        <fullName evidence="8">Exoribonuclease T</fullName>
        <shortName evidence="8">RNase T</shortName>
    </alternativeName>
</protein>
<keyword evidence="3 8" id="KW-0540">Nuclease</keyword>
<comment type="function">
    <text evidence="8">Trims short 3' overhangs of a variety of RNA species, leaving a one or two nucleotide 3' overhang. Responsible for the end-turnover of tRNA: specifically removes the terminal AMP residue from uncharged tRNA (tRNA-C-C-A). Also appears to be involved in tRNA biosynthesis.</text>
</comment>
<dbReference type="InterPro" id="IPR012337">
    <property type="entry name" value="RNaseH-like_sf"/>
</dbReference>
<comment type="caution">
    <text evidence="10">The sequence shown here is derived from an EMBL/GenBank/DDBJ whole genome shotgun (WGS) entry which is preliminary data.</text>
</comment>
<reference evidence="10 11" key="1">
    <citation type="submission" date="2018-01" db="EMBL/GenBank/DDBJ databases">
        <title>Halomonas endophytica sp. nov., isolated from storage liquid in the stems of Populus euphratica.</title>
        <authorList>
            <person name="Chen C."/>
        </authorList>
    </citation>
    <scope>NUCLEOTIDE SEQUENCE [LARGE SCALE GENOMIC DNA]</scope>
    <source>
        <strain evidence="10 11">DSM 26881</strain>
    </source>
</reference>
<comment type="subunit">
    <text evidence="1 8">Homodimer.</text>
</comment>
<dbReference type="Pfam" id="PF00929">
    <property type="entry name" value="RNase_T"/>
    <property type="match status" value="1"/>
</dbReference>
<dbReference type="EMBL" id="PNRE01000040">
    <property type="protein sequence ID" value="PMR69809.1"/>
    <property type="molecule type" value="Genomic_DNA"/>
</dbReference>
<evidence type="ECO:0000256" key="5">
    <source>
        <dbReference type="ARBA" id="ARBA00022801"/>
    </source>
</evidence>
<dbReference type="CDD" id="cd06134">
    <property type="entry name" value="RNaseT"/>
    <property type="match status" value="1"/>
</dbReference>
<evidence type="ECO:0000256" key="6">
    <source>
        <dbReference type="ARBA" id="ARBA00022839"/>
    </source>
</evidence>
<comment type="similarity">
    <text evidence="8">Belongs to the RNase T family.</text>
</comment>
<keyword evidence="4 8" id="KW-0479">Metal-binding</keyword>
<dbReference type="InterPro" id="IPR013520">
    <property type="entry name" value="Ribonucl_H"/>
</dbReference>
<dbReference type="RefSeq" id="WP_102627594.1">
    <property type="nucleotide sequence ID" value="NZ_PDOH01000016.1"/>
</dbReference>
<comment type="cofactor">
    <cofactor evidence="8">
        <name>Mg(2+)</name>
        <dbReference type="ChEBI" id="CHEBI:18420"/>
    </cofactor>
    <text evidence="8">Binds two Mg(2+) per subunit. The active form of the enzyme binds two Mg(2+) ions in its active site. The first Mg(2+) forms only one salt bridge with the protein.</text>
</comment>
<evidence type="ECO:0000259" key="9">
    <source>
        <dbReference type="SMART" id="SM00479"/>
    </source>
</evidence>
<evidence type="ECO:0000256" key="2">
    <source>
        <dbReference type="ARBA" id="ARBA00022694"/>
    </source>
</evidence>
<dbReference type="InterPro" id="IPR036397">
    <property type="entry name" value="RNaseH_sf"/>
</dbReference>
<dbReference type="GO" id="GO:0008033">
    <property type="term" value="P:tRNA processing"/>
    <property type="evidence" value="ECO:0007669"/>
    <property type="project" value="UniProtKB-KW"/>
</dbReference>
<dbReference type="GO" id="GO:0016896">
    <property type="term" value="F:RNA exonuclease activity, producing 5'-phosphomonoesters"/>
    <property type="evidence" value="ECO:0007669"/>
    <property type="project" value="UniProtKB-UniRule"/>
</dbReference>
<sequence length="222" mass="24258">MSEAIARELMAQRFRSFLPVVVDLETGGFNAERDAILEIAAVTLTMDPEGNLIPDATYAFHVKPFTGANVEQSALDFTGIRLDDPLRQQVALTEAEALGEIFRPVRKAIKAHGCTRAVLVGHNAAFDHGFLNAAVARCGLKRNPFHPFSSFDTASLAGLVYGQTVLARSCRAAGIEFDNSSAHSARYDTERTAELFCAMINRYKDLGGWALAQREQGIEEQP</sequence>
<dbReference type="Proteomes" id="UP000235346">
    <property type="component" value="Unassembled WGS sequence"/>
</dbReference>
<evidence type="ECO:0000256" key="4">
    <source>
        <dbReference type="ARBA" id="ARBA00022723"/>
    </source>
</evidence>
<keyword evidence="6 8" id="KW-0269">Exonuclease</keyword>
<feature type="binding site" evidence="8">
    <location>
        <position position="188"/>
    </location>
    <ligand>
        <name>Mg(2+)</name>
        <dbReference type="ChEBI" id="CHEBI:18420"/>
        <label>2</label>
        <note>catalytic</note>
    </ligand>
</feature>
<evidence type="ECO:0000313" key="10">
    <source>
        <dbReference type="EMBL" id="PMR69809.1"/>
    </source>
</evidence>
<dbReference type="PANTHER" id="PTHR30231">
    <property type="entry name" value="DNA POLYMERASE III SUBUNIT EPSILON"/>
    <property type="match status" value="1"/>
</dbReference>
<gene>
    <name evidence="8" type="primary">rnt</name>
    <name evidence="10" type="ORF">C1H66_09220</name>
</gene>
<evidence type="ECO:0000256" key="8">
    <source>
        <dbReference type="HAMAP-Rule" id="MF_00157"/>
    </source>
</evidence>
<feature type="binding site" evidence="8">
    <location>
        <position position="183"/>
    </location>
    <ligand>
        <name>Mg(2+)</name>
        <dbReference type="ChEBI" id="CHEBI:18420"/>
        <label>2</label>
        <note>catalytic</note>
    </ligand>
</feature>
<feature type="site" description="Important for substrate binding and specificity" evidence="8">
    <location>
        <position position="126"/>
    </location>
</feature>
<evidence type="ECO:0000256" key="1">
    <source>
        <dbReference type="ARBA" id="ARBA00011738"/>
    </source>
</evidence>
<name>A0A2N7TNQ3_9GAMM</name>
<dbReference type="Gene3D" id="3.30.420.10">
    <property type="entry name" value="Ribonuclease H-like superfamily/Ribonuclease H"/>
    <property type="match status" value="1"/>
</dbReference>
<dbReference type="OrthoDB" id="9778264at2"/>
<dbReference type="GO" id="GO:0003676">
    <property type="term" value="F:nucleic acid binding"/>
    <property type="evidence" value="ECO:0007669"/>
    <property type="project" value="InterPro"/>
</dbReference>
<feature type="binding site" evidence="8">
    <location>
        <position position="23"/>
    </location>
    <ligand>
        <name>Mg(2+)</name>
        <dbReference type="ChEBI" id="CHEBI:18420"/>
        <label>1</label>
        <note>catalytic</note>
    </ligand>
</feature>
<evidence type="ECO:0000313" key="11">
    <source>
        <dbReference type="Proteomes" id="UP000235346"/>
    </source>
</evidence>
<feature type="site" description="Important for substrate binding and specificity" evidence="8">
    <location>
        <position position="29"/>
    </location>
</feature>
<dbReference type="GO" id="GO:0005829">
    <property type="term" value="C:cytosol"/>
    <property type="evidence" value="ECO:0007669"/>
    <property type="project" value="TreeGrafter"/>
</dbReference>
<organism evidence="10 11">
    <name type="scientific">Halomonas heilongjiangensis</name>
    <dbReference type="NCBI Taxonomy" id="1387883"/>
    <lineage>
        <taxon>Bacteria</taxon>
        <taxon>Pseudomonadati</taxon>
        <taxon>Pseudomonadota</taxon>
        <taxon>Gammaproteobacteria</taxon>
        <taxon>Oceanospirillales</taxon>
        <taxon>Halomonadaceae</taxon>
        <taxon>Halomonas</taxon>
    </lineage>
</organism>
<dbReference type="GO" id="GO:0045004">
    <property type="term" value="P:DNA replication proofreading"/>
    <property type="evidence" value="ECO:0007669"/>
    <property type="project" value="TreeGrafter"/>
</dbReference>
<feature type="domain" description="Exonuclease" evidence="9">
    <location>
        <begin position="18"/>
        <end position="205"/>
    </location>
</feature>
<dbReference type="GO" id="GO:0000287">
    <property type="term" value="F:magnesium ion binding"/>
    <property type="evidence" value="ECO:0007669"/>
    <property type="project" value="UniProtKB-UniRule"/>
</dbReference>
<dbReference type="InterPro" id="IPR005987">
    <property type="entry name" value="RNase_T"/>
</dbReference>
<dbReference type="SUPFAM" id="SSF53098">
    <property type="entry name" value="Ribonuclease H-like"/>
    <property type="match status" value="1"/>
</dbReference>
<keyword evidence="5 8" id="KW-0378">Hydrolase</keyword>
<proteinExistence type="inferred from homology"/>
<feature type="active site" description="Proton donor/acceptor" evidence="8">
    <location>
        <position position="183"/>
    </location>
</feature>
<keyword evidence="7 8" id="KW-0460">Magnesium</keyword>
<dbReference type="PANTHER" id="PTHR30231:SF2">
    <property type="entry name" value="RIBONUCLEASE T"/>
    <property type="match status" value="1"/>
</dbReference>
<dbReference type="HAMAP" id="MF_00157">
    <property type="entry name" value="RNase_T"/>
    <property type="match status" value="1"/>
</dbReference>
<accession>A0A2N7TNQ3</accession>
<feature type="site" description="Important for substrate binding and specificity" evidence="8">
    <location>
        <position position="148"/>
    </location>
</feature>
<keyword evidence="11" id="KW-1185">Reference proteome</keyword>
<dbReference type="EC" id="3.1.13.-" evidence="8"/>
<keyword evidence="2 8" id="KW-0819">tRNA processing</keyword>
<feature type="binding site" evidence="8">
    <location>
        <position position="23"/>
    </location>
    <ligand>
        <name>Mg(2+)</name>
        <dbReference type="ChEBI" id="CHEBI:18420"/>
        <label>2</label>
        <note>catalytic</note>
    </ligand>
</feature>
<dbReference type="NCBIfam" id="TIGR01298">
    <property type="entry name" value="RNaseT"/>
    <property type="match status" value="1"/>
</dbReference>
<evidence type="ECO:0000256" key="7">
    <source>
        <dbReference type="ARBA" id="ARBA00022842"/>
    </source>
</evidence>
<evidence type="ECO:0000256" key="3">
    <source>
        <dbReference type="ARBA" id="ARBA00022722"/>
    </source>
</evidence>
<dbReference type="GO" id="GO:0008408">
    <property type="term" value="F:3'-5' exonuclease activity"/>
    <property type="evidence" value="ECO:0007669"/>
    <property type="project" value="TreeGrafter"/>
</dbReference>
<dbReference type="SMART" id="SM00479">
    <property type="entry name" value="EXOIII"/>
    <property type="match status" value="1"/>
</dbReference>
<feature type="site" description="Important for substrate binding and specificity" evidence="8">
    <location>
        <position position="77"/>
    </location>
</feature>
<dbReference type="FunFam" id="3.30.420.10:FF:000009">
    <property type="entry name" value="Ribonuclease T"/>
    <property type="match status" value="1"/>
</dbReference>
<feature type="binding site" evidence="8">
    <location>
        <position position="25"/>
    </location>
    <ligand>
        <name>Mg(2+)</name>
        <dbReference type="ChEBI" id="CHEBI:18420"/>
        <label>2</label>
        <note>catalytic</note>
    </ligand>
</feature>